<feature type="compositionally biased region" description="Basic and acidic residues" evidence="1">
    <location>
        <begin position="67"/>
        <end position="79"/>
    </location>
</feature>
<dbReference type="EMBL" id="PHNJ01000008">
    <property type="protein sequence ID" value="TYL37771.1"/>
    <property type="molecule type" value="Genomic_DNA"/>
</dbReference>
<dbReference type="Proteomes" id="UP000766904">
    <property type="component" value="Unassembled WGS sequence"/>
</dbReference>
<dbReference type="AlphaFoldDB" id="A0A8J8Q1M0"/>
<dbReference type="OrthoDB" id="177633at2157"/>
<organism evidence="2 3">
    <name type="scientific">Natronococcus pandeyae</name>
    <dbReference type="NCBI Taxonomy" id="2055836"/>
    <lineage>
        <taxon>Archaea</taxon>
        <taxon>Methanobacteriati</taxon>
        <taxon>Methanobacteriota</taxon>
        <taxon>Stenosarchaea group</taxon>
        <taxon>Halobacteria</taxon>
        <taxon>Halobacteriales</taxon>
        <taxon>Natrialbaceae</taxon>
        <taxon>Natronococcus</taxon>
    </lineage>
</organism>
<proteinExistence type="predicted"/>
<gene>
    <name evidence="2" type="ORF">CV102_15645</name>
</gene>
<comment type="caution">
    <text evidence="2">The sequence shown here is derived from an EMBL/GenBank/DDBJ whole genome shotgun (WGS) entry which is preliminary data.</text>
</comment>
<name>A0A8J8Q1M0_9EURY</name>
<feature type="region of interest" description="Disordered" evidence="1">
    <location>
        <begin position="67"/>
        <end position="91"/>
    </location>
</feature>
<feature type="region of interest" description="Disordered" evidence="1">
    <location>
        <begin position="1"/>
        <end position="27"/>
    </location>
</feature>
<sequence>MITEDGVPRLAEPSPETEGWTVASRTDGRITLDSTDTGAVCVATTGGDLEDDTEDLEIHEARARMTVDTEEKPLSHGELRMNVSDRTFSGN</sequence>
<protein>
    <submittedName>
        <fullName evidence="2">Uncharacterized protein</fullName>
    </submittedName>
</protein>
<accession>A0A8J8Q1M0</accession>
<reference evidence="2" key="1">
    <citation type="submission" date="2017-11" db="EMBL/GenBank/DDBJ databases">
        <authorList>
            <person name="Kajale S.C."/>
            <person name="Sharma A."/>
        </authorList>
    </citation>
    <scope>NUCLEOTIDE SEQUENCE</scope>
    <source>
        <strain evidence="2">LS1_42</strain>
    </source>
</reference>
<keyword evidence="3" id="KW-1185">Reference proteome</keyword>
<evidence type="ECO:0000256" key="1">
    <source>
        <dbReference type="SAM" id="MobiDB-lite"/>
    </source>
</evidence>
<dbReference type="RefSeq" id="WP_148858935.1">
    <property type="nucleotide sequence ID" value="NZ_PHNJ01000008.1"/>
</dbReference>
<evidence type="ECO:0000313" key="3">
    <source>
        <dbReference type="Proteomes" id="UP000766904"/>
    </source>
</evidence>
<evidence type="ECO:0000313" key="2">
    <source>
        <dbReference type="EMBL" id="TYL37771.1"/>
    </source>
</evidence>